<evidence type="ECO:0000313" key="2">
    <source>
        <dbReference type="Proteomes" id="UP000324222"/>
    </source>
</evidence>
<organism evidence="1 2">
    <name type="scientific">Portunus trituberculatus</name>
    <name type="common">Swimming crab</name>
    <name type="synonym">Neptunus trituberculatus</name>
    <dbReference type="NCBI Taxonomy" id="210409"/>
    <lineage>
        <taxon>Eukaryota</taxon>
        <taxon>Metazoa</taxon>
        <taxon>Ecdysozoa</taxon>
        <taxon>Arthropoda</taxon>
        <taxon>Crustacea</taxon>
        <taxon>Multicrustacea</taxon>
        <taxon>Malacostraca</taxon>
        <taxon>Eumalacostraca</taxon>
        <taxon>Eucarida</taxon>
        <taxon>Decapoda</taxon>
        <taxon>Pleocyemata</taxon>
        <taxon>Brachyura</taxon>
        <taxon>Eubrachyura</taxon>
        <taxon>Portunoidea</taxon>
        <taxon>Portunidae</taxon>
        <taxon>Portuninae</taxon>
        <taxon>Portunus</taxon>
    </lineage>
</organism>
<accession>A0A5B7GVU5</accession>
<dbReference type="AlphaFoldDB" id="A0A5B7GVU5"/>
<gene>
    <name evidence="1" type="ORF">E2C01_055397</name>
</gene>
<sequence>MKVEMAKGGGTAKLPPGFCPSSFQNKEGCNKSFSLTAIEWPGITHSYVPTSDELSPNTRIVSLDIFLEGHVVSASGVQEGIFIEIPRNSMELPEPVLVTENEALETMGHHPLVYHTFNVTNKNAAVNIEVSKNLKVSVNGSRASRLVILLGYDYLPTPARFELLSQVTTIPTNDKGVHDLLLTGDIIKSRTGRFFVAMGLVKEGVDAAALHANTTILTYDMLE</sequence>
<reference evidence="1 2" key="1">
    <citation type="submission" date="2019-05" db="EMBL/GenBank/DDBJ databases">
        <title>Another draft genome of Portunus trituberculatus and its Hox gene families provides insights of decapod evolution.</title>
        <authorList>
            <person name="Jeong J.-H."/>
            <person name="Song I."/>
            <person name="Kim S."/>
            <person name="Choi T."/>
            <person name="Kim D."/>
            <person name="Ryu S."/>
            <person name="Kim W."/>
        </authorList>
    </citation>
    <scope>NUCLEOTIDE SEQUENCE [LARGE SCALE GENOMIC DNA]</scope>
    <source>
        <tissue evidence="1">Muscle</tissue>
    </source>
</reference>
<dbReference type="EMBL" id="VSRR010018419">
    <property type="protein sequence ID" value="MPC61327.1"/>
    <property type="molecule type" value="Genomic_DNA"/>
</dbReference>
<comment type="caution">
    <text evidence="1">The sequence shown here is derived from an EMBL/GenBank/DDBJ whole genome shotgun (WGS) entry which is preliminary data.</text>
</comment>
<proteinExistence type="predicted"/>
<protein>
    <submittedName>
        <fullName evidence="1">Uncharacterized protein</fullName>
    </submittedName>
</protein>
<evidence type="ECO:0000313" key="1">
    <source>
        <dbReference type="EMBL" id="MPC61327.1"/>
    </source>
</evidence>
<keyword evidence="2" id="KW-1185">Reference proteome</keyword>
<dbReference type="Proteomes" id="UP000324222">
    <property type="component" value="Unassembled WGS sequence"/>
</dbReference>
<dbReference type="OrthoDB" id="444119at2759"/>
<name>A0A5B7GVU5_PORTR</name>